<dbReference type="InterPro" id="IPR036396">
    <property type="entry name" value="Cyt_P450_sf"/>
</dbReference>
<comment type="subcellular location">
    <subcellularLocation>
        <location evidence="3">Endoplasmic reticulum membrane</location>
        <topology evidence="3">Peripheral membrane protein</topology>
    </subcellularLocation>
    <subcellularLocation>
        <location evidence="2">Microsome membrane</location>
        <topology evidence="2">Peripheral membrane protein</topology>
    </subcellularLocation>
</comment>
<dbReference type="PRINTS" id="PR00463">
    <property type="entry name" value="EP450I"/>
</dbReference>
<dbReference type="Pfam" id="PF00067">
    <property type="entry name" value="p450"/>
    <property type="match status" value="1"/>
</dbReference>
<organism evidence="15">
    <name type="scientific">Musca domestica</name>
    <name type="common">House fly</name>
    <dbReference type="NCBI Taxonomy" id="7370"/>
    <lineage>
        <taxon>Eukaryota</taxon>
        <taxon>Metazoa</taxon>
        <taxon>Ecdysozoa</taxon>
        <taxon>Arthropoda</taxon>
        <taxon>Hexapoda</taxon>
        <taxon>Insecta</taxon>
        <taxon>Pterygota</taxon>
        <taxon>Neoptera</taxon>
        <taxon>Endopterygota</taxon>
        <taxon>Diptera</taxon>
        <taxon>Brachycera</taxon>
        <taxon>Muscomorpha</taxon>
        <taxon>Muscoidea</taxon>
        <taxon>Muscidae</taxon>
        <taxon>Musca</taxon>
    </lineage>
</organism>
<dbReference type="GO" id="GO:0016705">
    <property type="term" value="F:oxidoreductase activity, acting on paired donors, with incorporation or reduction of molecular oxygen"/>
    <property type="evidence" value="ECO:0007669"/>
    <property type="project" value="InterPro"/>
</dbReference>
<evidence type="ECO:0000256" key="3">
    <source>
        <dbReference type="ARBA" id="ARBA00004406"/>
    </source>
</evidence>
<evidence type="ECO:0000256" key="13">
    <source>
        <dbReference type="PIRSR" id="PIRSR602401-1"/>
    </source>
</evidence>
<dbReference type="InterPro" id="IPR017972">
    <property type="entry name" value="Cyt_P450_CS"/>
</dbReference>
<dbReference type="VEuPathDB" id="VectorBase:MDOMA2_013868"/>
<dbReference type="EnsemblMetazoa" id="MDOA001337-RB">
    <property type="protein sequence ID" value="MDOA001337-PB"/>
    <property type="gene ID" value="MDOA001337"/>
</dbReference>
<evidence type="ECO:0000256" key="7">
    <source>
        <dbReference type="ARBA" id="ARBA00022824"/>
    </source>
</evidence>
<proteinExistence type="inferred from homology"/>
<evidence type="ECO:0000256" key="11">
    <source>
        <dbReference type="ARBA" id="ARBA00023033"/>
    </source>
</evidence>
<keyword evidence="12" id="KW-0472">Membrane</keyword>
<dbReference type="PANTHER" id="PTHR24292">
    <property type="entry name" value="CYTOCHROME P450"/>
    <property type="match status" value="1"/>
</dbReference>
<keyword evidence="5 13" id="KW-0349">Heme</keyword>
<dbReference type="InterPro" id="IPR001128">
    <property type="entry name" value="Cyt_P450"/>
</dbReference>
<evidence type="ECO:0000256" key="1">
    <source>
        <dbReference type="ARBA" id="ARBA00001971"/>
    </source>
</evidence>
<dbReference type="CDD" id="cd11056">
    <property type="entry name" value="CYP6-like"/>
    <property type="match status" value="1"/>
</dbReference>
<evidence type="ECO:0000256" key="14">
    <source>
        <dbReference type="RuleBase" id="RU000461"/>
    </source>
</evidence>
<evidence type="ECO:0000256" key="8">
    <source>
        <dbReference type="ARBA" id="ARBA00022848"/>
    </source>
</evidence>
<keyword evidence="9 14" id="KW-0560">Oxidoreductase</keyword>
<evidence type="ECO:0000256" key="12">
    <source>
        <dbReference type="ARBA" id="ARBA00023136"/>
    </source>
</evidence>
<dbReference type="InterPro" id="IPR050476">
    <property type="entry name" value="Insect_CytP450_Detox"/>
</dbReference>
<evidence type="ECO:0000256" key="10">
    <source>
        <dbReference type="ARBA" id="ARBA00023004"/>
    </source>
</evidence>
<evidence type="ECO:0000256" key="6">
    <source>
        <dbReference type="ARBA" id="ARBA00022723"/>
    </source>
</evidence>
<comment type="cofactor">
    <cofactor evidence="1 13">
        <name>heme</name>
        <dbReference type="ChEBI" id="CHEBI:30413"/>
    </cofactor>
</comment>
<keyword evidence="7" id="KW-0256">Endoplasmic reticulum</keyword>
<keyword evidence="8" id="KW-0492">Microsome</keyword>
<keyword evidence="11 14" id="KW-0503">Monooxygenase</keyword>
<evidence type="ECO:0000313" key="15">
    <source>
        <dbReference type="EnsemblMetazoa" id="MDOA001337-PB"/>
    </source>
</evidence>
<evidence type="ECO:0008006" key="16">
    <source>
        <dbReference type="Google" id="ProtNLM"/>
    </source>
</evidence>
<evidence type="ECO:0000256" key="5">
    <source>
        <dbReference type="ARBA" id="ARBA00022617"/>
    </source>
</evidence>
<name>A0A1I8M541_MUSDO</name>
<dbReference type="GO" id="GO:0020037">
    <property type="term" value="F:heme binding"/>
    <property type="evidence" value="ECO:0007669"/>
    <property type="project" value="InterPro"/>
</dbReference>
<keyword evidence="6 13" id="KW-0479">Metal-binding</keyword>
<dbReference type="FunFam" id="1.10.630.10:FF:000042">
    <property type="entry name" value="Cytochrome P450"/>
    <property type="match status" value="1"/>
</dbReference>
<dbReference type="OrthoDB" id="2789670at2759"/>
<accession>A0A1I8M541</accession>
<dbReference type="SUPFAM" id="SSF48264">
    <property type="entry name" value="Cytochrome P450"/>
    <property type="match status" value="1"/>
</dbReference>
<reference evidence="15" key="1">
    <citation type="submission" date="2020-05" db="UniProtKB">
        <authorList>
            <consortium name="EnsemblMetazoa"/>
        </authorList>
    </citation>
    <scope>IDENTIFICATION</scope>
    <source>
        <strain evidence="15">Aabys</strain>
    </source>
</reference>
<gene>
    <name evidence="15" type="primary">101890373</name>
</gene>
<dbReference type="GO" id="GO:0004497">
    <property type="term" value="F:monooxygenase activity"/>
    <property type="evidence" value="ECO:0007669"/>
    <property type="project" value="UniProtKB-KW"/>
</dbReference>
<dbReference type="Gene3D" id="1.10.630.10">
    <property type="entry name" value="Cytochrome P450"/>
    <property type="match status" value="1"/>
</dbReference>
<evidence type="ECO:0000256" key="4">
    <source>
        <dbReference type="ARBA" id="ARBA00010617"/>
    </source>
</evidence>
<evidence type="ECO:0000256" key="9">
    <source>
        <dbReference type="ARBA" id="ARBA00023002"/>
    </source>
</evidence>
<protein>
    <recommendedName>
        <fullName evidence="16">Cytochrome P450</fullName>
    </recommendedName>
</protein>
<dbReference type="PRINTS" id="PR00385">
    <property type="entry name" value="P450"/>
</dbReference>
<dbReference type="GO" id="GO:0005789">
    <property type="term" value="C:endoplasmic reticulum membrane"/>
    <property type="evidence" value="ECO:0007669"/>
    <property type="project" value="UniProtKB-SubCell"/>
</dbReference>
<comment type="similarity">
    <text evidence="4 14">Belongs to the cytochrome P450 family.</text>
</comment>
<evidence type="ECO:0000256" key="2">
    <source>
        <dbReference type="ARBA" id="ARBA00004174"/>
    </source>
</evidence>
<dbReference type="InterPro" id="IPR002401">
    <property type="entry name" value="Cyt_P450_E_grp-I"/>
</dbReference>
<dbReference type="AlphaFoldDB" id="A0A1I8M541"/>
<dbReference type="VEuPathDB" id="VectorBase:MDOA001337"/>
<feature type="binding site" description="axial binding residue" evidence="13">
    <location>
        <position position="451"/>
    </location>
    <ligand>
        <name>heme</name>
        <dbReference type="ChEBI" id="CHEBI:30413"/>
    </ligand>
    <ligandPart>
        <name>Fe</name>
        <dbReference type="ChEBI" id="CHEBI:18248"/>
    </ligandPart>
</feature>
<sequence length="506" mass="58652">MSLSFVLFTIVCGLLAYLVSVLNKKRSYWQSLGIPCEEPHFLFGSLWGIQTSRGFWEIWEQYYNRFKGMGPFAGFYWFLRPAVFVLDPELVKNILIKDFTKFTDRGFYHNEKDDPLTGQLFLLDGSKWKNMRNKLSPTFTSGKMKFMFPTVTKVGEEFIEVLNHMVAEEGSVVEVKDLLARFTTDVIGTCAFGIECSSLKDPNAEFRVMGKKFLVEQRHNRLVIAFMASFVDLARKMGLKQTPDDIEAFFMRIVRETVEYREKNNIRRNDFMDMLIDLKNKKLMKSDHGDELTNLSLEEIAAQAFVFFNAGFETSSTTLGFTLYELAQNQEIQDKARKEVLVKLEKYQGELSHECMKEMHYLEQILSETLRMYTVLPILNRMALEDYVVPGNPKYVIKKNMQILIPAGAIHRDERYYPNPNTFNPDNFSHDKVTERDSVLFLPFGEGPRNCIGLRFGKMQALVGLALLLKNFRFSVCQETQIPLTYSKESFLISTDKGIYLRVEKN</sequence>
<keyword evidence="10 13" id="KW-0408">Iron</keyword>
<dbReference type="PANTHER" id="PTHR24292:SF100">
    <property type="entry name" value="CYTOCHROME P450 6A16, ISOFORM B-RELATED"/>
    <property type="match status" value="1"/>
</dbReference>
<dbReference type="GO" id="GO:0005506">
    <property type="term" value="F:iron ion binding"/>
    <property type="evidence" value="ECO:0007669"/>
    <property type="project" value="InterPro"/>
</dbReference>
<dbReference type="PROSITE" id="PS00086">
    <property type="entry name" value="CYTOCHROME_P450"/>
    <property type="match status" value="1"/>
</dbReference>